<dbReference type="PANTHER" id="PTHR37540:SF5">
    <property type="entry name" value="TRANSCRIPTION FACTOR DOMAIN-CONTAINING PROTEIN"/>
    <property type="match status" value="1"/>
</dbReference>
<keyword evidence="3" id="KW-1185">Reference proteome</keyword>
<gene>
    <name evidence="2" type="ORF">N8I77_003484</name>
</gene>
<sequence>MIWHKSKPVMAKQTVELPFIVSTDVKRPDKETQRFIRSHVMKGKNKGKLHHTKGKGTGSSTHARTTEDATETPKQGPSIWDYRPLGFIRTRVGSELAFVPFADEIDLSLAAPVIKCKLIALLQPSFACCFRTRSKLVNAIQVTSISKAALFPLESCMELIEPPQASWVATLCTDAVYLNATIFAVQVYFDLLAGHELEPISPLMPTYTPFSKTLRLLRERLGSEDEKLKLSDNTVMVVLILACHAHRLGQYSTARNHLVGLRRIIDMRGGIKDLKTRPKLLIETFRCDLGMAIHSGVDPIFFNDPSIEEFLAYPDHISNLIPPSFRFEEEQLVSGRSLGVTDSTLSKAWETMQIFCSLVNYAAGSQRKISQDIVLDTMASVMYRVVRMKFPSDSLQEVLRLGLLAFCSHVFLQWSNVRLPHRHLPTMYRECLLELCRSETASPQTMLWFLMVGAMAVFPPGDTWLKPWLRLATDMSDAASWGDVRAELRRFLWIDFVHDRCGGVIYSSVHPSVLPARTKNHTASA</sequence>
<evidence type="ECO:0000313" key="2">
    <source>
        <dbReference type="EMBL" id="KAK2610024.1"/>
    </source>
</evidence>
<proteinExistence type="predicted"/>
<evidence type="ECO:0000313" key="3">
    <source>
        <dbReference type="Proteomes" id="UP001265746"/>
    </source>
</evidence>
<accession>A0AAD9SK18</accession>
<comment type="caution">
    <text evidence="2">The sequence shown here is derived from an EMBL/GenBank/DDBJ whole genome shotgun (WGS) entry which is preliminary data.</text>
</comment>
<dbReference type="PANTHER" id="PTHR37540">
    <property type="entry name" value="TRANSCRIPTION FACTOR (ACR-2), PUTATIVE-RELATED-RELATED"/>
    <property type="match status" value="1"/>
</dbReference>
<dbReference type="AlphaFoldDB" id="A0AAD9SK18"/>
<reference evidence="2" key="1">
    <citation type="submission" date="2023-06" db="EMBL/GenBank/DDBJ databases">
        <authorList>
            <person name="Noh H."/>
        </authorList>
    </citation>
    <scope>NUCLEOTIDE SEQUENCE</scope>
    <source>
        <strain evidence="2">DUCC20226</strain>
    </source>
</reference>
<feature type="compositionally biased region" description="Basic residues" evidence="1">
    <location>
        <begin position="43"/>
        <end position="54"/>
    </location>
</feature>
<dbReference type="EMBL" id="JAUJFL010000002">
    <property type="protein sequence ID" value="KAK2610024.1"/>
    <property type="molecule type" value="Genomic_DNA"/>
</dbReference>
<organism evidence="2 3">
    <name type="scientific">Phomopsis amygdali</name>
    <name type="common">Fusicoccum amygdali</name>
    <dbReference type="NCBI Taxonomy" id="1214568"/>
    <lineage>
        <taxon>Eukaryota</taxon>
        <taxon>Fungi</taxon>
        <taxon>Dikarya</taxon>
        <taxon>Ascomycota</taxon>
        <taxon>Pezizomycotina</taxon>
        <taxon>Sordariomycetes</taxon>
        <taxon>Sordariomycetidae</taxon>
        <taxon>Diaporthales</taxon>
        <taxon>Diaporthaceae</taxon>
        <taxon>Diaporthe</taxon>
    </lineage>
</organism>
<protein>
    <submittedName>
        <fullName evidence="2">Uncharacterized protein</fullName>
    </submittedName>
</protein>
<evidence type="ECO:0000256" key="1">
    <source>
        <dbReference type="SAM" id="MobiDB-lite"/>
    </source>
</evidence>
<feature type="region of interest" description="Disordered" evidence="1">
    <location>
        <begin position="43"/>
        <end position="75"/>
    </location>
</feature>
<name>A0AAD9SK18_PHOAM</name>
<dbReference type="Proteomes" id="UP001265746">
    <property type="component" value="Unassembled WGS sequence"/>
</dbReference>